<dbReference type="Gene3D" id="3.40.50.2300">
    <property type="match status" value="1"/>
</dbReference>
<organism evidence="4 5">
    <name type="scientific">Lamprobacter modestohalophilus</name>
    <dbReference type="NCBI Taxonomy" id="1064514"/>
    <lineage>
        <taxon>Bacteria</taxon>
        <taxon>Pseudomonadati</taxon>
        <taxon>Pseudomonadota</taxon>
        <taxon>Gammaproteobacteria</taxon>
        <taxon>Chromatiales</taxon>
        <taxon>Chromatiaceae</taxon>
        <taxon>Lamprobacter</taxon>
    </lineage>
</organism>
<keyword evidence="1" id="KW-0902">Two-component regulatory system</keyword>
<accession>A0A9X1B5E3</accession>
<evidence type="ECO:0000259" key="3">
    <source>
        <dbReference type="PROSITE" id="PS50110"/>
    </source>
</evidence>
<dbReference type="GO" id="GO:0000160">
    <property type="term" value="P:phosphorelay signal transduction system"/>
    <property type="evidence" value="ECO:0007669"/>
    <property type="project" value="UniProtKB-KW"/>
</dbReference>
<name>A0A9X1B5E3_9GAMM</name>
<dbReference type="InterPro" id="IPR011006">
    <property type="entry name" value="CheY-like_superfamily"/>
</dbReference>
<dbReference type="SUPFAM" id="SSF47226">
    <property type="entry name" value="Histidine-containing phosphotransfer domain, HPT domain"/>
    <property type="match status" value="1"/>
</dbReference>
<gene>
    <name evidence="4" type="ORF">CKO42_14165</name>
</gene>
<sequence>MNHLRQQTQRRALIVDSDAESRAGLGEQLLALNLDLTAVSTTESLIEQLLTAEFEIVLIDLNLGQSDQAMDSIELARGSGQIAPIVVMATHLPEAKQTRLRSLGCDVLRKPFDPATLTTLLEQCLQASRPERSPTTANPAILGDDEQRALQRAFIEMLNSGYLVDLRSALEQGSASQAQAVLHKLKGSAGSFGYHRLGTLAASADGLLRQGYPLQAVMMQIDPVIAEAERLQQLKY</sequence>
<feature type="domain" description="Response regulatory" evidence="3">
    <location>
        <begin position="11"/>
        <end position="125"/>
    </location>
</feature>
<protein>
    <recommendedName>
        <fullName evidence="3">Response regulatory domain-containing protein</fullName>
    </recommendedName>
</protein>
<evidence type="ECO:0000313" key="5">
    <source>
        <dbReference type="Proteomes" id="UP001138768"/>
    </source>
</evidence>
<evidence type="ECO:0000256" key="2">
    <source>
        <dbReference type="PROSITE-ProRule" id="PRU00169"/>
    </source>
</evidence>
<reference evidence="4 5" key="1">
    <citation type="journal article" date="2020" name="Microorganisms">
        <title>Osmotic Adaptation and Compatible Solute Biosynthesis of Phototrophic Bacteria as Revealed from Genome Analyses.</title>
        <authorList>
            <person name="Imhoff J.F."/>
            <person name="Rahn T."/>
            <person name="Kunzel S."/>
            <person name="Keller A."/>
            <person name="Neulinger S.C."/>
        </authorList>
    </citation>
    <scope>NUCLEOTIDE SEQUENCE [LARGE SCALE GENOMIC DNA]</scope>
    <source>
        <strain evidence="4 5">DSM 25653</strain>
    </source>
</reference>
<dbReference type="SUPFAM" id="SSF52172">
    <property type="entry name" value="CheY-like"/>
    <property type="match status" value="1"/>
</dbReference>
<dbReference type="Gene3D" id="1.20.120.160">
    <property type="entry name" value="HPT domain"/>
    <property type="match status" value="1"/>
</dbReference>
<dbReference type="InterPro" id="IPR036641">
    <property type="entry name" value="HPT_dom_sf"/>
</dbReference>
<proteinExistence type="predicted"/>
<keyword evidence="2" id="KW-0597">Phosphoprotein</keyword>
<dbReference type="InterPro" id="IPR001789">
    <property type="entry name" value="Sig_transdc_resp-reg_receiver"/>
</dbReference>
<dbReference type="PROSITE" id="PS50110">
    <property type="entry name" value="RESPONSE_REGULATORY"/>
    <property type="match status" value="1"/>
</dbReference>
<dbReference type="AlphaFoldDB" id="A0A9X1B5E3"/>
<dbReference type="GO" id="GO:0004672">
    <property type="term" value="F:protein kinase activity"/>
    <property type="evidence" value="ECO:0007669"/>
    <property type="project" value="UniProtKB-ARBA"/>
</dbReference>
<evidence type="ECO:0000313" key="4">
    <source>
        <dbReference type="EMBL" id="MBK1619562.1"/>
    </source>
</evidence>
<keyword evidence="5" id="KW-1185">Reference proteome</keyword>
<dbReference type="SMART" id="SM00448">
    <property type="entry name" value="REC"/>
    <property type="match status" value="1"/>
</dbReference>
<dbReference type="Proteomes" id="UP001138768">
    <property type="component" value="Unassembled WGS sequence"/>
</dbReference>
<dbReference type="InterPro" id="IPR008207">
    <property type="entry name" value="Sig_transdc_His_kin_Hpt_dom"/>
</dbReference>
<feature type="modified residue" description="4-aspartylphosphate" evidence="2">
    <location>
        <position position="60"/>
    </location>
</feature>
<evidence type="ECO:0000256" key="1">
    <source>
        <dbReference type="ARBA" id="ARBA00023012"/>
    </source>
</evidence>
<dbReference type="EMBL" id="NRRY01000023">
    <property type="protein sequence ID" value="MBK1619562.1"/>
    <property type="molecule type" value="Genomic_DNA"/>
</dbReference>
<comment type="caution">
    <text evidence="4">The sequence shown here is derived from an EMBL/GenBank/DDBJ whole genome shotgun (WGS) entry which is preliminary data.</text>
</comment>
<dbReference type="Pfam" id="PF01627">
    <property type="entry name" value="Hpt"/>
    <property type="match status" value="1"/>
</dbReference>
<dbReference type="RefSeq" id="WP_200245088.1">
    <property type="nucleotide sequence ID" value="NZ_NRRY01000023.1"/>
</dbReference>